<keyword evidence="2" id="KW-1185">Reference proteome</keyword>
<reference evidence="1 2" key="1">
    <citation type="submission" date="2022-10" db="EMBL/GenBank/DDBJ databases">
        <title>The complete genomes of actinobacterial strains from the NBC collection.</title>
        <authorList>
            <person name="Joergensen T.S."/>
            <person name="Alvarez Arevalo M."/>
            <person name="Sterndorff E.B."/>
            <person name="Faurdal D."/>
            <person name="Vuksanovic O."/>
            <person name="Mourched A.-S."/>
            <person name="Charusanti P."/>
            <person name="Shaw S."/>
            <person name="Blin K."/>
            <person name="Weber T."/>
        </authorList>
    </citation>
    <scope>NUCLEOTIDE SEQUENCE [LARGE SCALE GENOMIC DNA]</scope>
    <source>
        <strain evidence="1 2">NBC_00456</strain>
    </source>
</reference>
<organism evidence="1 2">
    <name type="scientific">Streptomyces violaceus</name>
    <name type="common">Streptomyces venezuelae</name>
    <dbReference type="NCBI Taxonomy" id="1936"/>
    <lineage>
        <taxon>Bacteria</taxon>
        <taxon>Bacillati</taxon>
        <taxon>Actinomycetota</taxon>
        <taxon>Actinomycetes</taxon>
        <taxon>Kitasatosporales</taxon>
        <taxon>Streptomycetaceae</taxon>
        <taxon>Streptomyces</taxon>
    </lineage>
</organism>
<name>A0ABZ1NLX7_STRVL</name>
<dbReference type="Proteomes" id="UP001341259">
    <property type="component" value="Chromosome"/>
</dbReference>
<dbReference type="RefSeq" id="WP_328337017.1">
    <property type="nucleotide sequence ID" value="NZ_CP107906.1"/>
</dbReference>
<evidence type="ECO:0000313" key="2">
    <source>
        <dbReference type="Proteomes" id="UP001341259"/>
    </source>
</evidence>
<sequence length="393" mass="43061">MKVPGGGALLAARIDQETSELREIENVLASLPAGPAGPAASTAVRDRFQMLLKDKIWNLREVGNGANDNPDWKTFARALEETRAVKREALAFIQGALLRSSGLDGGVGDVADRLLLGLAERSGITRDVLVSTDVGEFFDHTVSMIRLRFPDTSVWGLPLLAHELGHHAAATLQHHDPRLREQSRPVDAYLRGESEQEAQASGAGRAMVLAYLHELFADVYATYALGTAYPAAVVTLRAWPDNASSSSSTHPSWARRIRMMITTLKAMSDLPDGPPRTEYRLMAEHQIEPLWKQVAGEEPPGDAAAPLVAQQARKMVELLDRHTPERLRYDPSGPINYIAAGLELGAAEVPEGTTMAHVLNAAWLWRLEHWDAERHVTDLVSDNALSFCRLTTP</sequence>
<gene>
    <name evidence="1" type="ORF">OHB29_05985</name>
</gene>
<accession>A0ABZ1NLX7</accession>
<protein>
    <submittedName>
        <fullName evidence="1">Uncharacterized protein</fullName>
    </submittedName>
</protein>
<proteinExistence type="predicted"/>
<evidence type="ECO:0000313" key="1">
    <source>
        <dbReference type="EMBL" id="WUG92602.1"/>
    </source>
</evidence>
<dbReference type="EMBL" id="CP107906">
    <property type="protein sequence ID" value="WUG92602.1"/>
    <property type="molecule type" value="Genomic_DNA"/>
</dbReference>